<comment type="cofactor">
    <cofactor evidence="5 6">
        <name>Mg(2+)</name>
        <dbReference type="ChEBI" id="CHEBI:18420"/>
    </cofactor>
</comment>
<dbReference type="PROSITE" id="PS00630">
    <property type="entry name" value="IMP_2"/>
    <property type="match status" value="1"/>
</dbReference>
<feature type="binding site" evidence="5">
    <location>
        <position position="104"/>
    </location>
    <ligand>
        <name>Mg(2+)</name>
        <dbReference type="ChEBI" id="CHEBI:18420"/>
        <label>1</label>
        <note>catalytic</note>
    </ligand>
</feature>
<dbReference type="SUPFAM" id="SSF56655">
    <property type="entry name" value="Carbohydrate phosphatase"/>
    <property type="match status" value="1"/>
</dbReference>
<keyword evidence="2 5" id="KW-0479">Metal-binding</keyword>
<reference evidence="9" key="3">
    <citation type="submission" date="2025-04" db="UniProtKB">
        <authorList>
            <consortium name="RefSeq"/>
        </authorList>
    </citation>
    <scope>IDENTIFICATION</scope>
    <source>
        <strain evidence="9">CBS 781.70</strain>
    </source>
</reference>
<proteinExistence type="inferred from homology"/>
<accession>A0A6G1GFB2</accession>
<evidence type="ECO:0000256" key="3">
    <source>
        <dbReference type="ARBA" id="ARBA00022842"/>
    </source>
</evidence>
<reference evidence="7 9" key="1">
    <citation type="submission" date="2020-01" db="EMBL/GenBank/DDBJ databases">
        <authorList>
            <consortium name="DOE Joint Genome Institute"/>
            <person name="Haridas S."/>
            <person name="Albert R."/>
            <person name="Binder M."/>
            <person name="Bloem J."/>
            <person name="Labutti K."/>
            <person name="Salamov A."/>
            <person name="Andreopoulos B."/>
            <person name="Baker S.E."/>
            <person name="Barry K."/>
            <person name="Bills G."/>
            <person name="Bluhm B.H."/>
            <person name="Cannon C."/>
            <person name="Castanera R."/>
            <person name="Culley D.E."/>
            <person name="Daum C."/>
            <person name="Ezra D."/>
            <person name="Gonzalez J.B."/>
            <person name="Henrissat B."/>
            <person name="Kuo A."/>
            <person name="Liang C."/>
            <person name="Lipzen A."/>
            <person name="Lutzoni F."/>
            <person name="Magnuson J."/>
            <person name="Mondo S."/>
            <person name="Nolan M."/>
            <person name="Ohm R."/>
            <person name="Pangilinan J."/>
            <person name="Park H.-J."/>
            <person name="Ramirez L."/>
            <person name="Alfaro M."/>
            <person name="Sun H."/>
            <person name="Tritt A."/>
            <person name="Yoshinaga Y."/>
            <person name="Zwiers L.-H."/>
            <person name="Turgeon B.G."/>
            <person name="Goodwin S.B."/>
            <person name="Spatafora J.W."/>
            <person name="Crous P.W."/>
            <person name="Grigoriev I.V."/>
        </authorList>
    </citation>
    <scope>NUCLEOTIDE SEQUENCE</scope>
    <source>
        <strain evidence="7 9">CBS 781.70</strain>
    </source>
</reference>
<keyword evidence="4" id="KW-0672">Quinate metabolism</keyword>
<protein>
    <recommendedName>
        <fullName evidence="6">Inositol-1-monophosphatase</fullName>
        <ecNumber evidence="6">3.1.3.25</ecNumber>
    </recommendedName>
</protein>
<dbReference type="GO" id="GO:0007165">
    <property type="term" value="P:signal transduction"/>
    <property type="evidence" value="ECO:0007669"/>
    <property type="project" value="TreeGrafter"/>
</dbReference>
<dbReference type="InterPro" id="IPR033942">
    <property type="entry name" value="IMPase"/>
</dbReference>
<name>A0A6G1GFB2_9PEZI</name>
<feature type="binding site" evidence="5">
    <location>
        <position position="106"/>
    </location>
    <ligand>
        <name>Mg(2+)</name>
        <dbReference type="ChEBI" id="CHEBI:18420"/>
        <label>1</label>
        <note>catalytic</note>
    </ligand>
</feature>
<dbReference type="RefSeq" id="XP_033538389.1">
    <property type="nucleotide sequence ID" value="XM_033678696.1"/>
</dbReference>
<keyword evidence="6" id="KW-0378">Hydrolase</keyword>
<dbReference type="GO" id="GO:0006021">
    <property type="term" value="P:inositol biosynthetic process"/>
    <property type="evidence" value="ECO:0007669"/>
    <property type="project" value="UniProtKB-UniPathway"/>
</dbReference>
<sequence length="332" mass="36792">MYSISDEELDHVYRFALDLANGAGEMLQKSVRGRMQSNSLTNLQQEEKESAVDLVTKADEDVEAFIKRSIQEKFPSHHFIGEETYSKGASRQYLIGDEPTWCVDPLDGTVNFIHLFPMYCVSIGFVVNGKPVVGVINAPFLKQTFSACKGRGAWLNEKQKLPLIRNPIPPIPPNAPSGCIFSCEWGKDRRDHPDSNMHRKIEVFLNMAAEIGGRGGKGGMAHGIRSLGSATMDIAYTAMGAFDIWWEGGCWEWDVCAGICILEEAGGLITTSNPPNDFETAPIEPVKLGSRLYLGIRPAGPSSIETSREGQERAIRETWRRVRGLDYLRPGV</sequence>
<comment type="pathway">
    <text evidence="6">Polyol metabolism; myo-inositol biosynthesis; myo-inositol from D-glucose 6-phosphate: step 2/2.</text>
</comment>
<evidence type="ECO:0000313" key="8">
    <source>
        <dbReference type="Proteomes" id="UP000504638"/>
    </source>
</evidence>
<evidence type="ECO:0000256" key="2">
    <source>
        <dbReference type="ARBA" id="ARBA00022723"/>
    </source>
</evidence>
<comment type="similarity">
    <text evidence="1 6">Belongs to the inositol monophosphatase superfamily.</text>
</comment>
<keyword evidence="3 5" id="KW-0460">Magnesium</keyword>
<keyword evidence="8" id="KW-1185">Reference proteome</keyword>
<dbReference type="PANTHER" id="PTHR20854">
    <property type="entry name" value="INOSITOL MONOPHOSPHATASE"/>
    <property type="match status" value="1"/>
</dbReference>
<organism evidence="7">
    <name type="scientific">Eremomyces bilateralis CBS 781.70</name>
    <dbReference type="NCBI Taxonomy" id="1392243"/>
    <lineage>
        <taxon>Eukaryota</taxon>
        <taxon>Fungi</taxon>
        <taxon>Dikarya</taxon>
        <taxon>Ascomycota</taxon>
        <taxon>Pezizomycotina</taxon>
        <taxon>Dothideomycetes</taxon>
        <taxon>Dothideomycetes incertae sedis</taxon>
        <taxon>Eremomycetales</taxon>
        <taxon>Eremomycetaceae</taxon>
        <taxon>Eremomyces</taxon>
    </lineage>
</organism>
<dbReference type="InterPro" id="IPR020550">
    <property type="entry name" value="Inositol_monophosphatase_CS"/>
</dbReference>
<evidence type="ECO:0000256" key="4">
    <source>
        <dbReference type="ARBA" id="ARBA00022911"/>
    </source>
</evidence>
<evidence type="ECO:0000256" key="5">
    <source>
        <dbReference type="PIRSR" id="PIRSR600760-2"/>
    </source>
</evidence>
<dbReference type="CDD" id="cd01639">
    <property type="entry name" value="IMPase"/>
    <property type="match status" value="1"/>
</dbReference>
<dbReference type="EMBL" id="ML975150">
    <property type="protein sequence ID" value="KAF1816758.1"/>
    <property type="molecule type" value="Genomic_DNA"/>
</dbReference>
<dbReference type="AlphaFoldDB" id="A0A6G1GFB2"/>
<dbReference type="UniPathway" id="UPA00823">
    <property type="reaction ID" value="UER00788"/>
</dbReference>
<feature type="binding site" evidence="5">
    <location>
        <position position="82"/>
    </location>
    <ligand>
        <name>Mg(2+)</name>
        <dbReference type="ChEBI" id="CHEBI:18420"/>
        <label>1</label>
        <note>catalytic</note>
    </ligand>
</feature>
<evidence type="ECO:0000256" key="1">
    <source>
        <dbReference type="ARBA" id="ARBA00009759"/>
    </source>
</evidence>
<evidence type="ECO:0000313" key="7">
    <source>
        <dbReference type="EMBL" id="KAF1816758.1"/>
    </source>
</evidence>
<dbReference type="PANTHER" id="PTHR20854:SF39">
    <property type="entry name" value="PROTEIN QUTG"/>
    <property type="match status" value="1"/>
</dbReference>
<dbReference type="PRINTS" id="PR00377">
    <property type="entry name" value="IMPHPHTASES"/>
</dbReference>
<dbReference type="Gene3D" id="3.30.540.10">
    <property type="entry name" value="Fructose-1,6-Bisphosphatase, subunit A, domain 1"/>
    <property type="match status" value="1"/>
</dbReference>
<evidence type="ECO:0000313" key="9">
    <source>
        <dbReference type="RefSeq" id="XP_033538389.1"/>
    </source>
</evidence>
<dbReference type="Proteomes" id="UP000504638">
    <property type="component" value="Unplaced"/>
</dbReference>
<evidence type="ECO:0000256" key="6">
    <source>
        <dbReference type="RuleBase" id="RU364068"/>
    </source>
</evidence>
<dbReference type="Gene3D" id="3.40.190.80">
    <property type="match status" value="1"/>
</dbReference>
<dbReference type="EC" id="3.1.3.25" evidence="6"/>
<dbReference type="InterPro" id="IPR020583">
    <property type="entry name" value="Inositol_monoP_metal-BS"/>
</dbReference>
<comment type="catalytic activity">
    <reaction evidence="6">
        <text>a myo-inositol phosphate + H2O = myo-inositol + phosphate</text>
        <dbReference type="Rhea" id="RHEA:24056"/>
        <dbReference type="ChEBI" id="CHEBI:15377"/>
        <dbReference type="ChEBI" id="CHEBI:17268"/>
        <dbReference type="ChEBI" id="CHEBI:43474"/>
        <dbReference type="ChEBI" id="CHEBI:84139"/>
        <dbReference type="EC" id="3.1.3.25"/>
    </reaction>
</comment>
<dbReference type="InterPro" id="IPR000760">
    <property type="entry name" value="Inositol_monophosphatase-like"/>
</dbReference>
<dbReference type="FunFam" id="3.30.540.10:FF:000004">
    <property type="entry name" value="Inositol-1-monophosphatase"/>
    <property type="match status" value="1"/>
</dbReference>
<gene>
    <name evidence="7 9" type="ORF">P152DRAFT_454998</name>
</gene>
<dbReference type="GO" id="GO:0008934">
    <property type="term" value="F:inositol monophosphate 1-phosphatase activity"/>
    <property type="evidence" value="ECO:0007669"/>
    <property type="project" value="InterPro"/>
</dbReference>
<reference evidence="9" key="2">
    <citation type="submission" date="2020-04" db="EMBL/GenBank/DDBJ databases">
        <authorList>
            <consortium name="NCBI Genome Project"/>
        </authorList>
    </citation>
    <scope>NUCLEOTIDE SEQUENCE</scope>
    <source>
        <strain evidence="9">CBS 781.70</strain>
    </source>
</reference>
<dbReference type="PROSITE" id="PS00629">
    <property type="entry name" value="IMP_1"/>
    <property type="match status" value="1"/>
</dbReference>
<feature type="binding site" evidence="5">
    <location>
        <position position="254"/>
    </location>
    <ligand>
        <name>Mg(2+)</name>
        <dbReference type="ChEBI" id="CHEBI:18420"/>
        <label>1</label>
        <note>catalytic</note>
    </ligand>
</feature>
<feature type="binding site" evidence="5">
    <location>
        <position position="107"/>
    </location>
    <ligand>
        <name>Mg(2+)</name>
        <dbReference type="ChEBI" id="CHEBI:18420"/>
        <label>1</label>
        <note>catalytic</note>
    </ligand>
</feature>
<dbReference type="GO" id="GO:0046854">
    <property type="term" value="P:phosphatidylinositol phosphate biosynthetic process"/>
    <property type="evidence" value="ECO:0007669"/>
    <property type="project" value="InterPro"/>
</dbReference>
<dbReference type="GeneID" id="54419266"/>
<dbReference type="FunFam" id="3.40.190.80:FF:000019">
    <property type="entry name" value="Inositol-1-monophosphatase"/>
    <property type="match status" value="1"/>
</dbReference>
<dbReference type="GO" id="GO:0046872">
    <property type="term" value="F:metal ion binding"/>
    <property type="evidence" value="ECO:0007669"/>
    <property type="project" value="UniProtKB-KW"/>
</dbReference>
<dbReference type="OrthoDB" id="10254945at2759"/>
<dbReference type="Pfam" id="PF00459">
    <property type="entry name" value="Inositol_P"/>
    <property type="match status" value="1"/>
</dbReference>